<evidence type="ECO:0000259" key="2">
    <source>
        <dbReference type="SMART" id="SM00939"/>
    </source>
</evidence>
<dbReference type="InterPro" id="IPR000383">
    <property type="entry name" value="Xaa-Pro-like_dom"/>
</dbReference>
<dbReference type="SUPFAM" id="SSF49785">
    <property type="entry name" value="Galactose-binding domain-like"/>
    <property type="match status" value="1"/>
</dbReference>
<name>A0A2K3Q794_9HYPO</name>
<dbReference type="SMART" id="SM00939">
    <property type="entry name" value="PepX_C"/>
    <property type="match status" value="1"/>
</dbReference>
<dbReference type="AlphaFoldDB" id="A0A2K3Q794"/>
<organism evidence="3 4">
    <name type="scientific">Tolypocladium capitatum</name>
    <dbReference type="NCBI Taxonomy" id="45235"/>
    <lineage>
        <taxon>Eukaryota</taxon>
        <taxon>Fungi</taxon>
        <taxon>Dikarya</taxon>
        <taxon>Ascomycota</taxon>
        <taxon>Pezizomycotina</taxon>
        <taxon>Sordariomycetes</taxon>
        <taxon>Hypocreomycetidae</taxon>
        <taxon>Hypocreales</taxon>
        <taxon>Ophiocordycipitaceae</taxon>
        <taxon>Tolypocladium</taxon>
    </lineage>
</organism>
<dbReference type="Pfam" id="PF08530">
    <property type="entry name" value="PepX_C"/>
    <property type="match status" value="1"/>
</dbReference>
<proteinExistence type="predicted"/>
<comment type="caution">
    <text evidence="3">The sequence shown here is derived from an EMBL/GenBank/DDBJ whole genome shotgun (WGS) entry which is preliminary data.</text>
</comment>
<dbReference type="STRING" id="45235.A0A2K3Q794"/>
<dbReference type="InterPro" id="IPR005674">
    <property type="entry name" value="CocE/Ser_esterase"/>
</dbReference>
<dbReference type="OrthoDB" id="416441at2759"/>
<evidence type="ECO:0000313" key="4">
    <source>
        <dbReference type="Proteomes" id="UP000236621"/>
    </source>
</evidence>
<feature type="domain" description="Xaa-Pro dipeptidyl-peptidase C-terminal" evidence="2">
    <location>
        <begin position="323"/>
        <end position="553"/>
    </location>
</feature>
<evidence type="ECO:0000256" key="1">
    <source>
        <dbReference type="ARBA" id="ARBA00022801"/>
    </source>
</evidence>
<keyword evidence="4" id="KW-1185">Reference proteome</keyword>
<accession>A0A2K3Q794</accession>
<dbReference type="Gene3D" id="2.60.120.260">
    <property type="entry name" value="Galactose-binding domain-like"/>
    <property type="match status" value="1"/>
</dbReference>
<protein>
    <recommendedName>
        <fullName evidence="2">Xaa-Pro dipeptidyl-peptidase C-terminal domain-containing protein</fullName>
    </recommendedName>
</protein>
<dbReference type="Pfam" id="PF02129">
    <property type="entry name" value="Peptidase_S15"/>
    <property type="match status" value="1"/>
</dbReference>
<sequence>MSSAATEHPPILRSYASAALDRLAGWFFALPPERSAYTLRPLTIPLPDGVSLAADLYWPDGALPQPLGLVLVQGCYGRAAPFSFTVRVLAARGYAVLFVSTRGTFGSGGGLDPGRSEKADAQEVVRWMRQQSWYPGQFATAGASYLSYTQWALLHDPPEDCIASAIIAGPHDYARHHWGTGSFRMDRITWSDALVRQEDAAATRLYSAVSQAIFGASDIDNVLMGLPVAERVKEHFGDEAPWLPKAMSAPDVCDPYWAPTRHQMALDKATAPILLVSGWYDPFAAQTLEQYVRLRERGCSAALTVGPWTHVQAAGLKCMPDMIRFLDEHVARTAADGEMHRGRAARIFVTGAEEWREMSAWPPATTSHELYLHGDKSLTTERPPVDAAPSSFTYDPADPTPTIGGVQLSNGGRVDDSIYASRTDLLVFTGSLVEEEIEVLGKPAIRLAHSSDIPFVDLWIRLSEVNTAGVSHNICDAFQALDPERDPSAPVQLTLQDCAHVFRRGTRIRLIIAGGSFPLFARNLGTEGNRTVGSEMRAARHTIQHMAGSTKLVLPVAADGGDPTGAS</sequence>
<dbReference type="GO" id="GO:0008239">
    <property type="term" value="F:dipeptidyl-peptidase activity"/>
    <property type="evidence" value="ECO:0007669"/>
    <property type="project" value="InterPro"/>
</dbReference>
<dbReference type="Proteomes" id="UP000236621">
    <property type="component" value="Unassembled WGS sequence"/>
</dbReference>
<dbReference type="SUPFAM" id="SSF53474">
    <property type="entry name" value="alpha/beta-Hydrolases"/>
    <property type="match status" value="1"/>
</dbReference>
<dbReference type="InterPro" id="IPR029058">
    <property type="entry name" value="AB_hydrolase_fold"/>
</dbReference>
<dbReference type="InterPro" id="IPR008979">
    <property type="entry name" value="Galactose-bd-like_sf"/>
</dbReference>
<dbReference type="EMBL" id="NRSZ01001106">
    <property type="protein sequence ID" value="PNY23389.1"/>
    <property type="molecule type" value="Genomic_DNA"/>
</dbReference>
<dbReference type="Gene3D" id="1.10.3020.10">
    <property type="entry name" value="alpha-amino acid ester hydrolase ( Helical cap domain)"/>
    <property type="match status" value="1"/>
</dbReference>
<dbReference type="Gene3D" id="3.40.50.1820">
    <property type="entry name" value="alpha/beta hydrolase"/>
    <property type="match status" value="1"/>
</dbReference>
<dbReference type="NCBIfam" id="TIGR00976">
    <property type="entry name" value="CocE_NonD"/>
    <property type="match status" value="1"/>
</dbReference>
<gene>
    <name evidence="3" type="ORF">TCAP_06664</name>
</gene>
<evidence type="ECO:0000313" key="3">
    <source>
        <dbReference type="EMBL" id="PNY23389.1"/>
    </source>
</evidence>
<keyword evidence="1" id="KW-0378">Hydrolase</keyword>
<reference evidence="3 4" key="1">
    <citation type="submission" date="2017-08" db="EMBL/GenBank/DDBJ databases">
        <title>Harnessing the power of phylogenomics to disentangle the directionality and signatures of interkingdom host jumping in the parasitic fungal genus Tolypocladium.</title>
        <authorList>
            <person name="Quandt C.A."/>
            <person name="Patterson W."/>
            <person name="Spatafora J.W."/>
        </authorList>
    </citation>
    <scope>NUCLEOTIDE SEQUENCE [LARGE SCALE GENOMIC DNA]</scope>
    <source>
        <strain evidence="3 4">CBS 113982</strain>
    </source>
</reference>
<dbReference type="InterPro" id="IPR013736">
    <property type="entry name" value="Xaa-Pro_dipept_C"/>
</dbReference>